<organism evidence="2 3">
    <name type="scientific">Ornithinimicrobium kibberense</name>
    <dbReference type="NCBI Taxonomy" id="282060"/>
    <lineage>
        <taxon>Bacteria</taxon>
        <taxon>Bacillati</taxon>
        <taxon>Actinomycetota</taxon>
        <taxon>Actinomycetes</taxon>
        <taxon>Micrococcales</taxon>
        <taxon>Ornithinimicrobiaceae</taxon>
        <taxon>Ornithinimicrobium</taxon>
    </lineage>
</organism>
<dbReference type="Pfam" id="PF03435">
    <property type="entry name" value="Sacchrp_dh_NADP"/>
    <property type="match status" value="1"/>
</dbReference>
<accession>A0ABV5V3C0</accession>
<reference evidence="2 3" key="1">
    <citation type="submission" date="2024-09" db="EMBL/GenBank/DDBJ databases">
        <authorList>
            <person name="Sun Q."/>
            <person name="Mori K."/>
        </authorList>
    </citation>
    <scope>NUCLEOTIDE SEQUENCE [LARGE SCALE GENOMIC DNA]</scope>
    <source>
        <strain evidence="2 3">JCM 12763</strain>
    </source>
</reference>
<feature type="domain" description="Saccharopine dehydrogenase NADP binding" evidence="1">
    <location>
        <begin position="11"/>
        <end position="134"/>
    </location>
</feature>
<evidence type="ECO:0000313" key="2">
    <source>
        <dbReference type="EMBL" id="MFB9732318.1"/>
    </source>
</evidence>
<keyword evidence="3" id="KW-1185">Reference proteome</keyword>
<gene>
    <name evidence="2" type="ORF">ACFFN0_09710</name>
</gene>
<dbReference type="InterPro" id="IPR051276">
    <property type="entry name" value="Saccharopine_DH-like_oxidrdct"/>
</dbReference>
<evidence type="ECO:0000259" key="1">
    <source>
        <dbReference type="Pfam" id="PF03435"/>
    </source>
</evidence>
<comment type="caution">
    <text evidence="2">The sequence shown here is derived from an EMBL/GenBank/DDBJ whole genome shotgun (WGS) entry which is preliminary data.</text>
</comment>
<evidence type="ECO:0000313" key="3">
    <source>
        <dbReference type="Proteomes" id="UP001589613"/>
    </source>
</evidence>
<dbReference type="EMBL" id="JBHMAX010000017">
    <property type="protein sequence ID" value="MFB9732318.1"/>
    <property type="molecule type" value="Genomic_DNA"/>
</dbReference>
<proteinExistence type="predicted"/>
<dbReference type="InterPro" id="IPR036291">
    <property type="entry name" value="NAD(P)-bd_dom_sf"/>
</dbReference>
<dbReference type="Proteomes" id="UP001589613">
    <property type="component" value="Unassembled WGS sequence"/>
</dbReference>
<name>A0ABV5V3C0_9MICO</name>
<dbReference type="SUPFAM" id="SSF51735">
    <property type="entry name" value="NAD(P)-binding Rossmann-fold domains"/>
    <property type="match status" value="1"/>
</dbReference>
<dbReference type="PANTHER" id="PTHR12286:SF5">
    <property type="entry name" value="SACCHAROPINE DEHYDROGENASE-LIKE OXIDOREDUCTASE"/>
    <property type="match status" value="1"/>
</dbReference>
<dbReference type="PANTHER" id="PTHR12286">
    <property type="entry name" value="SACCHAROPINE DEHYDROGENASE-LIKE OXIDOREDUCTASE"/>
    <property type="match status" value="1"/>
</dbReference>
<sequence>MTQTSRDLDITLYGATGFVGRLVAEHLAATAPEGVRVGLAGRSLDRLAQVRATLGARAADWPLVQADATDEVSLRAMAARSAVVVSTVGPYQRYGVPLVVACAEEGTDYADLTGEVLFVREAIERVHGTARGTGARIVVSCGFDSVPSDLGVHLLHRAAQADGAGGLTDTTLWVRRLRGGISGGTIDSLRAQLERMRQDPSLRRVVLDPEALSGGATGAPGQRDPWRPFVEEGSGRWAAPFFMGPYNTRVVRRSHALTGGGYGRRFRYRELVPTGRGAKGALRAQALVGGLGALMGSLALPVVGRVVDRLLPAPGEGPDRARREAGSFRTETVTTTEDGTRYAATVAAQGDPGYAATSVMLGQAALTLLATRGSGPGGVLTPAVALGDALVEALGGQGFTLDVRRLDA</sequence>
<protein>
    <submittedName>
        <fullName evidence="2">Saccharopine dehydrogenase family protein</fullName>
    </submittedName>
</protein>
<dbReference type="RefSeq" id="WP_141338530.1">
    <property type="nucleotide sequence ID" value="NZ_JBHMAX010000017.1"/>
</dbReference>
<dbReference type="Gene3D" id="3.40.50.720">
    <property type="entry name" value="NAD(P)-binding Rossmann-like Domain"/>
    <property type="match status" value="1"/>
</dbReference>
<dbReference type="InterPro" id="IPR005097">
    <property type="entry name" value="Sacchrp_dh_NADP-bd"/>
</dbReference>